<evidence type="ECO:0000256" key="1">
    <source>
        <dbReference type="SAM" id="Coils"/>
    </source>
</evidence>
<gene>
    <name evidence="2" type="ORF">Y1Q_0004443</name>
</gene>
<proteinExistence type="predicted"/>
<reference evidence="2 3" key="1">
    <citation type="journal article" date="2012" name="Genome Biol.">
        <title>Sequencing three crocodilian genomes to illuminate the evolution of archosaurs and amniotes.</title>
        <authorList>
            <person name="St John J.A."/>
            <person name="Braun E.L."/>
            <person name="Isberg S.R."/>
            <person name="Miles L.G."/>
            <person name="Chong A.Y."/>
            <person name="Gongora J."/>
            <person name="Dalzell P."/>
            <person name="Moran C."/>
            <person name="Bed'hom B."/>
            <person name="Abzhanov A."/>
            <person name="Burgess S.C."/>
            <person name="Cooksey A.M."/>
            <person name="Castoe T.A."/>
            <person name="Crawford N.G."/>
            <person name="Densmore L.D."/>
            <person name="Drew J.C."/>
            <person name="Edwards S.V."/>
            <person name="Faircloth B.C."/>
            <person name="Fujita M.K."/>
            <person name="Greenwold M.J."/>
            <person name="Hoffmann F.G."/>
            <person name="Howard J.M."/>
            <person name="Iguchi T."/>
            <person name="Janes D.E."/>
            <person name="Khan S.Y."/>
            <person name="Kohno S."/>
            <person name="de Koning A.J."/>
            <person name="Lance S.L."/>
            <person name="McCarthy F.M."/>
            <person name="McCormack J.E."/>
            <person name="Merchant M.E."/>
            <person name="Peterson D.G."/>
            <person name="Pollock D.D."/>
            <person name="Pourmand N."/>
            <person name="Raney B.J."/>
            <person name="Roessler K.A."/>
            <person name="Sanford J.R."/>
            <person name="Sawyer R.H."/>
            <person name="Schmidt C.J."/>
            <person name="Triplett E.W."/>
            <person name="Tuberville T.D."/>
            <person name="Venegas-Anaya M."/>
            <person name="Howard J.T."/>
            <person name="Jarvis E.D."/>
            <person name="Guillette L.J.Jr."/>
            <person name="Glenn T.C."/>
            <person name="Green R.E."/>
            <person name="Ray D.A."/>
        </authorList>
    </citation>
    <scope>NUCLEOTIDE SEQUENCE [LARGE SCALE GENOMIC DNA]</scope>
    <source>
        <strain evidence="2">KSC_2009_1</strain>
    </source>
</reference>
<dbReference type="AlphaFoldDB" id="A0A151NU22"/>
<protein>
    <submittedName>
        <fullName evidence="2">Uncharacterized protein</fullName>
    </submittedName>
</protein>
<keyword evidence="3" id="KW-1185">Reference proteome</keyword>
<accession>A0A151NU22</accession>
<name>A0A151NU22_ALLMI</name>
<organism evidence="2 3">
    <name type="scientific">Alligator mississippiensis</name>
    <name type="common">American alligator</name>
    <dbReference type="NCBI Taxonomy" id="8496"/>
    <lineage>
        <taxon>Eukaryota</taxon>
        <taxon>Metazoa</taxon>
        <taxon>Chordata</taxon>
        <taxon>Craniata</taxon>
        <taxon>Vertebrata</taxon>
        <taxon>Euteleostomi</taxon>
        <taxon>Archelosauria</taxon>
        <taxon>Archosauria</taxon>
        <taxon>Crocodylia</taxon>
        <taxon>Alligatoridae</taxon>
        <taxon>Alligatorinae</taxon>
        <taxon>Alligator</taxon>
    </lineage>
</organism>
<dbReference type="EMBL" id="AKHW03002142">
    <property type="protein sequence ID" value="KYO39935.1"/>
    <property type="molecule type" value="Genomic_DNA"/>
</dbReference>
<evidence type="ECO:0000313" key="2">
    <source>
        <dbReference type="EMBL" id="KYO39935.1"/>
    </source>
</evidence>
<feature type="coiled-coil region" evidence="1">
    <location>
        <begin position="56"/>
        <end position="111"/>
    </location>
</feature>
<keyword evidence="1" id="KW-0175">Coiled coil</keyword>
<evidence type="ECO:0000313" key="3">
    <source>
        <dbReference type="Proteomes" id="UP000050525"/>
    </source>
</evidence>
<sequence>MSSVQTPQGFTFKMPLLKKQENGEQVLVKNESYLQTLKNKDQRKRLVHEICTFLDSSQSVQEIDALRTENRKLKNANSRLRYKTKDWALKKEEYENEIERLSGEISNYLNVTNFWRKEQQRKKPNMLAFRQRACLDKRKGLLQLRLMKIAQG</sequence>
<dbReference type="Proteomes" id="UP000050525">
    <property type="component" value="Unassembled WGS sequence"/>
</dbReference>
<comment type="caution">
    <text evidence="2">The sequence shown here is derived from an EMBL/GenBank/DDBJ whole genome shotgun (WGS) entry which is preliminary data.</text>
</comment>